<keyword evidence="3" id="KW-1185">Reference proteome</keyword>
<dbReference type="SMART" id="SM00267">
    <property type="entry name" value="GGDEF"/>
    <property type="match status" value="1"/>
</dbReference>
<dbReference type="AlphaFoldDB" id="A0A495JH14"/>
<dbReference type="NCBIfam" id="TIGR00254">
    <property type="entry name" value="GGDEF"/>
    <property type="match status" value="1"/>
</dbReference>
<dbReference type="Proteomes" id="UP000277671">
    <property type="component" value="Unassembled WGS sequence"/>
</dbReference>
<dbReference type="EMBL" id="RBKT01000001">
    <property type="protein sequence ID" value="RKR88286.1"/>
    <property type="molecule type" value="Genomic_DNA"/>
</dbReference>
<evidence type="ECO:0000313" key="3">
    <source>
        <dbReference type="Proteomes" id="UP000277671"/>
    </source>
</evidence>
<dbReference type="PROSITE" id="PS50887">
    <property type="entry name" value="GGDEF"/>
    <property type="match status" value="1"/>
</dbReference>
<evidence type="ECO:0000259" key="1">
    <source>
        <dbReference type="PROSITE" id="PS50887"/>
    </source>
</evidence>
<dbReference type="InterPro" id="IPR000160">
    <property type="entry name" value="GGDEF_dom"/>
</dbReference>
<reference evidence="2 3" key="1">
    <citation type="submission" date="2018-10" db="EMBL/GenBank/DDBJ databases">
        <title>Sequencing the genomes of 1000 actinobacteria strains.</title>
        <authorList>
            <person name="Klenk H.-P."/>
        </authorList>
    </citation>
    <scope>NUCLEOTIDE SEQUENCE [LARGE SCALE GENOMIC DNA]</scope>
    <source>
        <strain evidence="2 3">DSM 45175</strain>
    </source>
</reference>
<dbReference type="InterPro" id="IPR029787">
    <property type="entry name" value="Nucleotide_cyclase"/>
</dbReference>
<dbReference type="Pfam" id="PF00990">
    <property type="entry name" value="GGDEF"/>
    <property type="match status" value="1"/>
</dbReference>
<comment type="caution">
    <text evidence="2">The sequence shown here is derived from an EMBL/GenBank/DDBJ whole genome shotgun (WGS) entry which is preliminary data.</text>
</comment>
<dbReference type="SUPFAM" id="SSF55073">
    <property type="entry name" value="Nucleotide cyclase"/>
    <property type="match status" value="1"/>
</dbReference>
<organism evidence="2 3">
    <name type="scientific">Micromonospora pisi</name>
    <dbReference type="NCBI Taxonomy" id="589240"/>
    <lineage>
        <taxon>Bacteria</taxon>
        <taxon>Bacillati</taxon>
        <taxon>Actinomycetota</taxon>
        <taxon>Actinomycetes</taxon>
        <taxon>Micromonosporales</taxon>
        <taxon>Micromonosporaceae</taxon>
        <taxon>Micromonospora</taxon>
    </lineage>
</organism>
<accession>A0A495JH14</accession>
<dbReference type="RefSeq" id="WP_121156916.1">
    <property type="nucleotide sequence ID" value="NZ_RBKT01000001.1"/>
</dbReference>
<feature type="domain" description="GGDEF" evidence="1">
    <location>
        <begin position="67"/>
        <end position="201"/>
    </location>
</feature>
<proteinExistence type="predicted"/>
<dbReference type="InterPro" id="IPR052155">
    <property type="entry name" value="Biofilm_reg_signaling"/>
</dbReference>
<dbReference type="PANTHER" id="PTHR44757:SF2">
    <property type="entry name" value="BIOFILM ARCHITECTURE MAINTENANCE PROTEIN MBAA"/>
    <property type="match status" value="1"/>
</dbReference>
<dbReference type="CDD" id="cd01949">
    <property type="entry name" value="GGDEF"/>
    <property type="match status" value="1"/>
</dbReference>
<dbReference type="PANTHER" id="PTHR44757">
    <property type="entry name" value="DIGUANYLATE CYCLASE DGCP"/>
    <property type="match status" value="1"/>
</dbReference>
<dbReference type="InterPro" id="IPR043128">
    <property type="entry name" value="Rev_trsase/Diguanyl_cyclase"/>
</dbReference>
<dbReference type="OrthoDB" id="23692at2"/>
<sequence length="367" mass="39356">MSATTIAVIAAIATAEVLQAIAVGLKLRHLHARIAAIAETAGRDYLTGIAGRRGLHDTHRDLTIAGTPPGVLLLDLTLFKDVNDTFGHDTGDDLLSAVAARLHTVATTLRGLAGRLGGDEFVLLLPHATTSQQLMDAAAVVRQALAEPVTIDGAPDPLTVSCVIGLAPPTATPVPGKPFRTADIALYHARHHRQTHAIYQPGMTYPTAADRHGARLRDQRPAPPVAVFDTTRFQHLAAGDVSSDVAHPDDIAELNSLLEVLDPGSRDFGTDVHDLLSRCVAHGAMRYRDPITDVSVHPTTVGEARDGGFLLLVHLDNAVTVASDQIHPRMFHQRPHAADLVLTDIAETVCRVYDTYRAHTTTPQRPR</sequence>
<protein>
    <submittedName>
        <fullName evidence="2">Diguanylate cyclase (GGDEF)-like protein</fullName>
    </submittedName>
</protein>
<gene>
    <name evidence="2" type="ORF">BDK92_2596</name>
</gene>
<name>A0A495JH14_9ACTN</name>
<dbReference type="Gene3D" id="3.30.70.270">
    <property type="match status" value="1"/>
</dbReference>
<evidence type="ECO:0000313" key="2">
    <source>
        <dbReference type="EMBL" id="RKR88286.1"/>
    </source>
</evidence>